<keyword evidence="1" id="KW-0238">DNA-binding</keyword>
<dbReference type="PANTHER" id="PTHR46558">
    <property type="entry name" value="TRACRIPTIONAL REGULATORY PROTEIN-RELATED-RELATED"/>
    <property type="match status" value="1"/>
</dbReference>
<proteinExistence type="predicted"/>
<dbReference type="Gene3D" id="1.10.260.40">
    <property type="entry name" value="lambda repressor-like DNA-binding domains"/>
    <property type="match status" value="1"/>
</dbReference>
<dbReference type="SUPFAM" id="SSF47413">
    <property type="entry name" value="lambda repressor-like DNA-binding domains"/>
    <property type="match status" value="1"/>
</dbReference>
<dbReference type="Proteomes" id="UP000813637">
    <property type="component" value="Unassembled WGS sequence"/>
</dbReference>
<dbReference type="InterPro" id="IPR010982">
    <property type="entry name" value="Lambda_DNA-bd_dom_sf"/>
</dbReference>
<dbReference type="AlphaFoldDB" id="A0A9Q3V8S2"/>
<dbReference type="PANTHER" id="PTHR46558:SF4">
    <property type="entry name" value="DNA-BIDING PHAGE PROTEIN"/>
    <property type="match status" value="1"/>
</dbReference>
<feature type="domain" description="HTH cro/C1-type" evidence="2">
    <location>
        <begin position="8"/>
        <end position="62"/>
    </location>
</feature>
<dbReference type="GO" id="GO:0003677">
    <property type="term" value="F:DNA binding"/>
    <property type="evidence" value="ECO:0007669"/>
    <property type="project" value="UniProtKB-KW"/>
</dbReference>
<dbReference type="InterPro" id="IPR001387">
    <property type="entry name" value="Cro/C1-type_HTH"/>
</dbReference>
<evidence type="ECO:0000259" key="2">
    <source>
        <dbReference type="PROSITE" id="PS50943"/>
    </source>
</evidence>
<reference evidence="3" key="1">
    <citation type="submission" date="2020-02" db="EMBL/GenBank/DDBJ databases">
        <authorList>
            <person name="Fillo S."/>
            <person name="Giordani F."/>
            <person name="Tonon E."/>
            <person name="Drigo I."/>
            <person name="Anselmo A."/>
            <person name="Fortunato A."/>
            <person name="Bano L."/>
            <person name="Lista F."/>
        </authorList>
    </citation>
    <scope>NUCLEOTIDE SEQUENCE</scope>
    <source>
        <strain evidence="3">IZSVe-TV_9877_3_12</strain>
    </source>
</reference>
<organism evidence="3 4">
    <name type="scientific">Clostridium botulinum C</name>
    <dbReference type="NCBI Taxonomy" id="36828"/>
    <lineage>
        <taxon>Bacteria</taxon>
        <taxon>Bacillati</taxon>
        <taxon>Bacillota</taxon>
        <taxon>Clostridia</taxon>
        <taxon>Eubacteriales</taxon>
        <taxon>Clostridiaceae</taxon>
        <taxon>Clostridium</taxon>
    </lineage>
</organism>
<name>A0A9Q3V8S2_CLOBO</name>
<evidence type="ECO:0000256" key="1">
    <source>
        <dbReference type="ARBA" id="ARBA00023125"/>
    </source>
</evidence>
<protein>
    <submittedName>
        <fullName evidence="3">Helix-turn-helix transcriptional regulator</fullName>
    </submittedName>
</protein>
<reference evidence="3" key="2">
    <citation type="journal article" date="2021" name="Microorganisms">
        <title>Extensive Genome Exploration of Clostridium botulinum Group III Field Strains.</title>
        <authorList>
            <person name="Fillo S."/>
            <person name="Giordani F."/>
            <person name="Tonon E."/>
            <person name="Drigo I."/>
            <person name="Anselmo A."/>
            <person name="Fortunato A."/>
            <person name="Lista F."/>
            <person name="Bano L."/>
        </authorList>
    </citation>
    <scope>NUCLEOTIDE SEQUENCE</scope>
    <source>
        <strain evidence="3">IZSVe-TV_9877_3_12</strain>
    </source>
</reference>
<dbReference type="SMART" id="SM00530">
    <property type="entry name" value="HTH_XRE"/>
    <property type="match status" value="1"/>
</dbReference>
<dbReference type="PROSITE" id="PS50943">
    <property type="entry name" value="HTH_CROC1"/>
    <property type="match status" value="1"/>
</dbReference>
<gene>
    <name evidence="3" type="ORF">G8S53_02750</name>
</gene>
<evidence type="ECO:0000313" key="3">
    <source>
        <dbReference type="EMBL" id="MCD3194208.1"/>
    </source>
</evidence>
<comment type="caution">
    <text evidence="3">The sequence shown here is derived from an EMBL/GenBank/DDBJ whole genome shotgun (WGS) entry which is preliminary data.</text>
</comment>
<dbReference type="Pfam" id="PF01381">
    <property type="entry name" value="HTH_3"/>
    <property type="match status" value="1"/>
</dbReference>
<evidence type="ECO:0000313" key="4">
    <source>
        <dbReference type="Proteomes" id="UP000813637"/>
    </source>
</evidence>
<sequence length="77" mass="8900">MLKPNFILKALRIKHQLKQQDVAKLLGISETTYNRKENGVNEFTISEAMELGNIFNINPSEIFFTDYVTEVITKHCI</sequence>
<accession>A0A9Q3V8S2</accession>
<dbReference type="CDD" id="cd00093">
    <property type="entry name" value="HTH_XRE"/>
    <property type="match status" value="1"/>
</dbReference>
<dbReference type="EMBL" id="JAAMYB010000001">
    <property type="protein sequence ID" value="MCD3194208.1"/>
    <property type="molecule type" value="Genomic_DNA"/>
</dbReference>